<keyword evidence="1" id="KW-0677">Repeat</keyword>
<comment type="caution">
    <text evidence="2">The sequence shown here is derived from an EMBL/GenBank/DDBJ whole genome shotgun (WGS) entry which is preliminary data.</text>
</comment>
<dbReference type="PANTHER" id="PTHR32134:SF169">
    <property type="entry name" value="FNIP REPEAT-CONTAINING PROTEIN-RELATED"/>
    <property type="match status" value="1"/>
</dbReference>
<accession>A0AAN7YPL4</accession>
<gene>
    <name evidence="2" type="ORF">RB653_008833</name>
</gene>
<evidence type="ECO:0000256" key="1">
    <source>
        <dbReference type="ARBA" id="ARBA00022737"/>
    </source>
</evidence>
<keyword evidence="3" id="KW-1185">Reference proteome</keyword>
<name>A0AAN7YPL4_9MYCE</name>
<dbReference type="Pfam" id="PF05725">
    <property type="entry name" value="FNIP"/>
    <property type="match status" value="4"/>
</dbReference>
<dbReference type="PANTHER" id="PTHR32134">
    <property type="entry name" value="FNIP REPEAT-CONTAINING PROTEIN"/>
    <property type="match status" value="1"/>
</dbReference>
<sequence length="515" mass="58693">MSEINNETLFFKVWRNNYLKFLILKECKLYKDNRKRYFSNGIELRNYEFREYIEVVSINNKRNYDLQEGDLPKNGVLKSINIIGGILNSSIIPNGVTSVRYPEIIDHTKGNRIDITNLPPSVNSLENLTIDDFSQIPQSITSINFNPIMSVSKKENSKLSYDQIDGNETGIPPYKKKLSENLKTIKFGFDWDNKGSKLNHNDLPCNLLTLDLGSYKNILERNVLPNSITSLVVKFNESILKGGVLPKSLKKLILSFETNVDIKFNEKKILPEALEYLKILFCGNESNIYIGDYILSKSLKSLEIFGGYKDKKTLSKNSFIHLNQLEHISFGDNWGSLNDFILPNSGCLTSLDLGSKFNETIEKGVLPSSIKILKLGNHFNKSIVEDSFPINLEQLYFGVCFNQLLPPNHLPKNLKHLFLSNDFDKILEVGSLPNGLKKLKIGEHNGRFNQPISINVLPPTLENLELNCKNYEQLLNLNILPTSLSVLKIRSSSKFKKINHDFIKNLPNSIKLFIN</sequence>
<evidence type="ECO:0000313" key="2">
    <source>
        <dbReference type="EMBL" id="KAK5579154.1"/>
    </source>
</evidence>
<reference evidence="2 3" key="1">
    <citation type="submission" date="2023-11" db="EMBL/GenBank/DDBJ databases">
        <title>Dfirmibasis_genome.</title>
        <authorList>
            <person name="Edelbroek B."/>
            <person name="Kjellin J."/>
            <person name="Jerlstrom-Hultqvist J."/>
            <person name="Soderbom F."/>
        </authorList>
    </citation>
    <scope>NUCLEOTIDE SEQUENCE [LARGE SCALE GENOMIC DNA]</scope>
    <source>
        <strain evidence="2 3">TNS-C-14</strain>
    </source>
</reference>
<dbReference type="Proteomes" id="UP001344447">
    <property type="component" value="Unassembled WGS sequence"/>
</dbReference>
<dbReference type="AlphaFoldDB" id="A0AAN7YPL4"/>
<proteinExistence type="predicted"/>
<evidence type="ECO:0000313" key="3">
    <source>
        <dbReference type="Proteomes" id="UP001344447"/>
    </source>
</evidence>
<evidence type="ECO:0008006" key="4">
    <source>
        <dbReference type="Google" id="ProtNLM"/>
    </source>
</evidence>
<dbReference type="InterPro" id="IPR051251">
    <property type="entry name" value="STK_FNIP-Repeat"/>
</dbReference>
<dbReference type="InterPro" id="IPR008615">
    <property type="entry name" value="FNIP"/>
</dbReference>
<protein>
    <recommendedName>
        <fullName evidence="4">FNIP repeat-containing protein</fullName>
    </recommendedName>
</protein>
<dbReference type="EMBL" id="JAVFKY010000003">
    <property type="protein sequence ID" value="KAK5579154.1"/>
    <property type="molecule type" value="Genomic_DNA"/>
</dbReference>
<organism evidence="2 3">
    <name type="scientific">Dictyostelium firmibasis</name>
    <dbReference type="NCBI Taxonomy" id="79012"/>
    <lineage>
        <taxon>Eukaryota</taxon>
        <taxon>Amoebozoa</taxon>
        <taxon>Evosea</taxon>
        <taxon>Eumycetozoa</taxon>
        <taxon>Dictyostelia</taxon>
        <taxon>Dictyosteliales</taxon>
        <taxon>Dictyosteliaceae</taxon>
        <taxon>Dictyostelium</taxon>
    </lineage>
</organism>